<evidence type="ECO:0008006" key="5">
    <source>
        <dbReference type="Google" id="ProtNLM"/>
    </source>
</evidence>
<feature type="coiled-coil region" evidence="1">
    <location>
        <begin position="43"/>
        <end position="77"/>
    </location>
</feature>
<name>A0A177VZN5_BATDL</name>
<organism evidence="3 4">
    <name type="scientific">Batrachochytrium dendrobatidis (strain JEL423)</name>
    <dbReference type="NCBI Taxonomy" id="403673"/>
    <lineage>
        <taxon>Eukaryota</taxon>
        <taxon>Fungi</taxon>
        <taxon>Fungi incertae sedis</taxon>
        <taxon>Chytridiomycota</taxon>
        <taxon>Chytridiomycota incertae sedis</taxon>
        <taxon>Chytridiomycetes</taxon>
        <taxon>Rhizophydiales</taxon>
        <taxon>Rhizophydiales incertae sedis</taxon>
        <taxon>Batrachochytrium</taxon>
    </lineage>
</organism>
<evidence type="ECO:0000256" key="2">
    <source>
        <dbReference type="SAM" id="MobiDB-lite"/>
    </source>
</evidence>
<dbReference type="EMBL" id="AATT01000303">
    <property type="protein sequence ID" value="OAJ32802.1"/>
    <property type="molecule type" value="Genomic_DNA"/>
</dbReference>
<dbReference type="Proteomes" id="UP000077115">
    <property type="component" value="Unassembled WGS sequence"/>
</dbReference>
<reference evidence="3 4" key="2">
    <citation type="submission" date="2016-05" db="EMBL/GenBank/DDBJ databases">
        <title>Lineage-specific infection strategies underlie the spectrum of fungal disease in amphibians.</title>
        <authorList>
            <person name="Cuomo C.A."/>
            <person name="Farrer R.A."/>
            <person name="James T."/>
            <person name="Longcore J."/>
            <person name="Birren B."/>
        </authorList>
    </citation>
    <scope>NUCLEOTIDE SEQUENCE [LARGE SCALE GENOMIC DNA]</scope>
    <source>
        <strain evidence="3 4">JEL423</strain>
    </source>
</reference>
<dbReference type="AlphaFoldDB" id="A0A177VZN5"/>
<gene>
    <name evidence="3" type="ORF">BDEG_28681</name>
</gene>
<evidence type="ECO:0000313" key="3">
    <source>
        <dbReference type="EMBL" id="OAJ32802.1"/>
    </source>
</evidence>
<reference evidence="3 4" key="1">
    <citation type="submission" date="2006-10" db="EMBL/GenBank/DDBJ databases">
        <title>The Genome Sequence of Batrachochytrium dendrobatidis JEL423.</title>
        <authorList>
            <consortium name="The Broad Institute Genome Sequencing Platform"/>
            <person name="Birren B."/>
            <person name="Lander E."/>
            <person name="Galagan J."/>
            <person name="Cuomo C."/>
            <person name="Devon K."/>
            <person name="Jaffe D."/>
            <person name="Butler J."/>
            <person name="Alvarez P."/>
            <person name="Gnerre S."/>
            <person name="Grabherr M."/>
            <person name="Kleber M."/>
            <person name="Mauceli E."/>
            <person name="Brockman W."/>
            <person name="Young S."/>
            <person name="LaButti K."/>
            <person name="Sykes S."/>
            <person name="DeCaprio D."/>
            <person name="Crawford M."/>
            <person name="Koehrsen M."/>
            <person name="Engels R."/>
            <person name="Montgomery P."/>
            <person name="Pearson M."/>
            <person name="Howarth C."/>
            <person name="Larson L."/>
            <person name="White J."/>
            <person name="O'Leary S."/>
            <person name="Kodira C."/>
            <person name="Zeng Q."/>
            <person name="Yandava C."/>
            <person name="Alvarado L."/>
            <person name="Longcore J."/>
            <person name="James T."/>
        </authorList>
    </citation>
    <scope>NUCLEOTIDE SEQUENCE [LARGE SCALE GENOMIC DNA]</scope>
    <source>
        <strain evidence="3 4">JEL423</strain>
    </source>
</reference>
<dbReference type="VEuPathDB" id="FungiDB:BDEG_28681"/>
<sequence>MAVVPPGKNAQTPQSSQSPECQPGPSNECQPKTNSPKRKYIILRQIRIKYKDLKKKVKDAKENMNIWCSDYRKLKNELKSHQTSGRSGLGSGLAKLVPKSVKQKHGKAPDEVTDVELELLDRCLEAKGIYKEFLQMLKEFKETHGTGFTAKAAGVFRRFKK</sequence>
<feature type="region of interest" description="Disordered" evidence="2">
    <location>
        <begin position="1"/>
        <end position="38"/>
    </location>
</feature>
<accession>A0A177VZN5</accession>
<comment type="caution">
    <text evidence="3">The sequence shown here is derived from an EMBL/GenBank/DDBJ whole genome shotgun (WGS) entry which is preliminary data.</text>
</comment>
<protein>
    <recommendedName>
        <fullName evidence="5">SPX domain-containing protein</fullName>
    </recommendedName>
</protein>
<keyword evidence="1" id="KW-0175">Coiled coil</keyword>
<evidence type="ECO:0000313" key="4">
    <source>
        <dbReference type="Proteomes" id="UP000077115"/>
    </source>
</evidence>
<feature type="compositionally biased region" description="Polar residues" evidence="2">
    <location>
        <begin position="9"/>
        <end position="34"/>
    </location>
</feature>
<evidence type="ECO:0000256" key="1">
    <source>
        <dbReference type="SAM" id="Coils"/>
    </source>
</evidence>
<proteinExistence type="predicted"/>